<proteinExistence type="predicted"/>
<dbReference type="AlphaFoldDB" id="A0A0E9VM32"/>
<organism evidence="1">
    <name type="scientific">Anguilla anguilla</name>
    <name type="common">European freshwater eel</name>
    <name type="synonym">Muraena anguilla</name>
    <dbReference type="NCBI Taxonomy" id="7936"/>
    <lineage>
        <taxon>Eukaryota</taxon>
        <taxon>Metazoa</taxon>
        <taxon>Chordata</taxon>
        <taxon>Craniata</taxon>
        <taxon>Vertebrata</taxon>
        <taxon>Euteleostomi</taxon>
        <taxon>Actinopterygii</taxon>
        <taxon>Neopterygii</taxon>
        <taxon>Teleostei</taxon>
        <taxon>Anguilliformes</taxon>
        <taxon>Anguillidae</taxon>
        <taxon>Anguilla</taxon>
    </lineage>
</organism>
<accession>A0A0E9VM32</accession>
<name>A0A0E9VM32_ANGAN</name>
<evidence type="ECO:0000313" key="1">
    <source>
        <dbReference type="EMBL" id="JAH79086.1"/>
    </source>
</evidence>
<dbReference type="EMBL" id="GBXM01029491">
    <property type="protein sequence ID" value="JAH79086.1"/>
    <property type="molecule type" value="Transcribed_RNA"/>
</dbReference>
<reference evidence="1" key="1">
    <citation type="submission" date="2014-11" db="EMBL/GenBank/DDBJ databases">
        <authorList>
            <person name="Amaro Gonzalez C."/>
        </authorList>
    </citation>
    <scope>NUCLEOTIDE SEQUENCE</scope>
</reference>
<reference evidence="1" key="2">
    <citation type="journal article" date="2015" name="Fish Shellfish Immunol.">
        <title>Early steps in the European eel (Anguilla anguilla)-Vibrio vulnificus interaction in the gills: Role of the RtxA13 toxin.</title>
        <authorList>
            <person name="Callol A."/>
            <person name="Pajuelo D."/>
            <person name="Ebbesson L."/>
            <person name="Teles M."/>
            <person name="MacKenzie S."/>
            <person name="Amaro C."/>
        </authorList>
    </citation>
    <scope>NUCLEOTIDE SEQUENCE</scope>
</reference>
<protein>
    <submittedName>
        <fullName evidence="1">Uncharacterized protein</fullName>
    </submittedName>
</protein>
<sequence>MRVTVCSIRTNLERIGLMVAIN</sequence>